<reference evidence="4 5" key="1">
    <citation type="journal article" date="2018" name="Nat. Ecol. Evol.">
        <title>Pezizomycetes genomes reveal the molecular basis of ectomycorrhizal truffle lifestyle.</title>
        <authorList>
            <person name="Murat C."/>
            <person name="Payen T."/>
            <person name="Noel B."/>
            <person name="Kuo A."/>
            <person name="Morin E."/>
            <person name="Chen J."/>
            <person name="Kohler A."/>
            <person name="Krizsan K."/>
            <person name="Balestrini R."/>
            <person name="Da Silva C."/>
            <person name="Montanini B."/>
            <person name="Hainaut M."/>
            <person name="Levati E."/>
            <person name="Barry K.W."/>
            <person name="Belfiori B."/>
            <person name="Cichocki N."/>
            <person name="Clum A."/>
            <person name="Dockter R.B."/>
            <person name="Fauchery L."/>
            <person name="Guy J."/>
            <person name="Iotti M."/>
            <person name="Le Tacon F."/>
            <person name="Lindquist E.A."/>
            <person name="Lipzen A."/>
            <person name="Malagnac F."/>
            <person name="Mello A."/>
            <person name="Molinier V."/>
            <person name="Miyauchi S."/>
            <person name="Poulain J."/>
            <person name="Riccioni C."/>
            <person name="Rubini A."/>
            <person name="Sitrit Y."/>
            <person name="Splivallo R."/>
            <person name="Traeger S."/>
            <person name="Wang M."/>
            <person name="Zifcakova L."/>
            <person name="Wipf D."/>
            <person name="Zambonelli A."/>
            <person name="Paolocci F."/>
            <person name="Nowrousian M."/>
            <person name="Ottonello S."/>
            <person name="Baldrian P."/>
            <person name="Spatafora J.W."/>
            <person name="Henrissat B."/>
            <person name="Nagy L.G."/>
            <person name="Aury J.M."/>
            <person name="Wincker P."/>
            <person name="Grigoriev I.V."/>
            <person name="Bonfante P."/>
            <person name="Martin F.M."/>
        </authorList>
    </citation>
    <scope>NUCLEOTIDE SEQUENCE [LARGE SCALE GENOMIC DNA]</scope>
    <source>
        <strain evidence="4 5">ATCC MYA-4762</strain>
    </source>
</reference>
<dbReference type="Pfam" id="PF03031">
    <property type="entry name" value="NIF"/>
    <property type="match status" value="1"/>
</dbReference>
<dbReference type="STRING" id="1051890.A0A3N4LJ96"/>
<proteinExistence type="inferred from homology"/>
<dbReference type="SMART" id="SM00577">
    <property type="entry name" value="CPDc"/>
    <property type="match status" value="1"/>
</dbReference>
<dbReference type="EMBL" id="ML121549">
    <property type="protein sequence ID" value="RPB22920.1"/>
    <property type="molecule type" value="Genomic_DNA"/>
</dbReference>
<dbReference type="FunCoup" id="A0A3N4LJ96">
    <property type="interactions" value="453"/>
</dbReference>
<sequence length="486" mass="54237">MFARTALRSAAASTARSRQQFSRNYITVGARSGGLLTQQQQLRTIQGVQQAASFRQQLHAFRRTYAQVPGDKDVGGERAPESEGGVKDDSLPASPPTDPILPTDATATPLSQQESAEAREHPDTISKPISEPAAGATPFPPPPFGEGPHSRVLPGHGRGADELPKSAYISSADRKRERFARMSFTIFFLALGAGALYFSRNWDTEEEAKKHAEDAPNGYTPGFMLKRIRARINDITNYYEEPVFDKLLPDPLPAEYQAPYTLVLGLEDLLIHTEWDKTHGWRSAKRPGLDYFLGYLISVEGGDEDLSHLNRDLSKVIIIDTKKEATEMQPTNAIIIKPWKGDPKDRELLALINFLEFIAAMGVPDVRPIIQDFGDKHIPTEFAMREAAARKKFNERLAEERGKKAGDAKAGFMSSLLGMKPAPEKDKLQEKMLQDLIREKGQENYKRMMKVLEEQRPKHEAEEKQRQKEMAEASKTSLSKVLTGGK</sequence>
<dbReference type="Proteomes" id="UP000267821">
    <property type="component" value="Unassembled WGS sequence"/>
</dbReference>
<feature type="compositionally biased region" description="Basic and acidic residues" evidence="2">
    <location>
        <begin position="452"/>
        <end position="472"/>
    </location>
</feature>
<dbReference type="InterPro" id="IPR004274">
    <property type="entry name" value="FCP1_dom"/>
</dbReference>
<name>A0A3N4LJ96_9PEZI</name>
<evidence type="ECO:0000256" key="2">
    <source>
        <dbReference type="SAM" id="MobiDB-lite"/>
    </source>
</evidence>
<feature type="region of interest" description="Disordered" evidence="2">
    <location>
        <begin position="452"/>
        <end position="486"/>
    </location>
</feature>
<feature type="compositionally biased region" description="Basic and acidic residues" evidence="2">
    <location>
        <begin position="70"/>
        <end position="90"/>
    </location>
</feature>
<accession>A0A3N4LJ96</accession>
<dbReference type="InterPro" id="IPR036412">
    <property type="entry name" value="HAD-like_sf"/>
</dbReference>
<keyword evidence="1" id="KW-0809">Transit peptide</keyword>
<keyword evidence="1" id="KW-0653">Protein transport</keyword>
<dbReference type="InterPro" id="IPR050365">
    <property type="entry name" value="TIM50"/>
</dbReference>
<dbReference type="PANTHER" id="PTHR12210">
    <property type="entry name" value="DULLARD PROTEIN PHOSPHATASE"/>
    <property type="match status" value="1"/>
</dbReference>
<comment type="subunit">
    <text evidence="1">Component of the TIM23 complex.</text>
</comment>
<dbReference type="OrthoDB" id="287041at2759"/>
<keyword evidence="1" id="KW-0813">Transport</keyword>
<dbReference type="AlphaFoldDB" id="A0A3N4LJ96"/>
<keyword evidence="1" id="KW-0496">Mitochondrion</keyword>
<organism evidence="4 5">
    <name type="scientific">Terfezia boudieri ATCC MYA-4762</name>
    <dbReference type="NCBI Taxonomy" id="1051890"/>
    <lineage>
        <taxon>Eukaryota</taxon>
        <taxon>Fungi</taxon>
        <taxon>Dikarya</taxon>
        <taxon>Ascomycota</taxon>
        <taxon>Pezizomycotina</taxon>
        <taxon>Pezizomycetes</taxon>
        <taxon>Pezizales</taxon>
        <taxon>Pezizaceae</taxon>
        <taxon>Terfezia</taxon>
    </lineage>
</organism>
<evidence type="ECO:0000259" key="3">
    <source>
        <dbReference type="SMART" id="SM00577"/>
    </source>
</evidence>
<dbReference type="Gene3D" id="3.40.50.1000">
    <property type="entry name" value="HAD superfamily/HAD-like"/>
    <property type="match status" value="2"/>
</dbReference>
<feature type="domain" description="FCP1 homology" evidence="3">
    <location>
        <begin position="258"/>
        <end position="346"/>
    </location>
</feature>
<evidence type="ECO:0000313" key="5">
    <source>
        <dbReference type="Proteomes" id="UP000267821"/>
    </source>
</evidence>
<dbReference type="GO" id="GO:0005744">
    <property type="term" value="C:TIM23 mitochondrial import inner membrane translocase complex"/>
    <property type="evidence" value="ECO:0007669"/>
    <property type="project" value="UniProtKB-UniRule"/>
</dbReference>
<comment type="function">
    <text evidence="1">Essential component of the TIM23 complex, a complex that mediates the translocation of transit peptide-containing proteins across the mitochondrial inner membrane.</text>
</comment>
<feature type="compositionally biased region" description="Polar residues" evidence="2">
    <location>
        <begin position="105"/>
        <end position="115"/>
    </location>
</feature>
<keyword evidence="1" id="KW-0811">Translocation</keyword>
<comment type="subcellular location">
    <subcellularLocation>
        <location evidence="1">Mitochondrion inner membrane</location>
        <topology evidence="1">Single-pass membrane protein</topology>
    </subcellularLocation>
</comment>
<dbReference type="InterPro" id="IPR023214">
    <property type="entry name" value="HAD_sf"/>
</dbReference>
<dbReference type="GO" id="GO:0015031">
    <property type="term" value="P:protein transport"/>
    <property type="evidence" value="ECO:0007669"/>
    <property type="project" value="UniProtKB-KW"/>
</dbReference>
<evidence type="ECO:0000256" key="1">
    <source>
        <dbReference type="RuleBase" id="RU365079"/>
    </source>
</evidence>
<evidence type="ECO:0000313" key="4">
    <source>
        <dbReference type="EMBL" id="RPB22920.1"/>
    </source>
</evidence>
<gene>
    <name evidence="4" type="ORF">L211DRAFT_850332</name>
</gene>
<keyword evidence="5" id="KW-1185">Reference proteome</keyword>
<comment type="similarity">
    <text evidence="1">Belongs to the TIM50 family.</text>
</comment>
<feature type="region of interest" description="Disordered" evidence="2">
    <location>
        <begin position="65"/>
        <end position="164"/>
    </location>
</feature>
<dbReference type="InParanoid" id="A0A3N4LJ96"/>
<dbReference type="SUPFAM" id="SSF56784">
    <property type="entry name" value="HAD-like"/>
    <property type="match status" value="1"/>
</dbReference>
<protein>
    <recommendedName>
        <fullName evidence="1">Mitochondrial import inner membrane translocase subunit TIM50</fullName>
    </recommendedName>
</protein>